<evidence type="ECO:0000313" key="2">
    <source>
        <dbReference type="Proteomes" id="UP000682403"/>
    </source>
</evidence>
<reference evidence="1 2" key="1">
    <citation type="submission" date="2021-04" db="EMBL/GenBank/DDBJ databases">
        <title>Metabacillus sp. strain KIGAM252 whole genome sequence.</title>
        <authorList>
            <person name="Seo M.-J."/>
            <person name="Cho E.-S."/>
            <person name="Hwang C.Y."/>
            <person name="Yoon D.J."/>
        </authorList>
    </citation>
    <scope>NUCLEOTIDE SEQUENCE [LARGE SCALE GENOMIC DNA]</scope>
    <source>
        <strain evidence="1 2">KIGAM252</strain>
    </source>
</reference>
<dbReference type="InterPro" id="IPR019593">
    <property type="entry name" value="Spore_coat_protein_Z/Y"/>
</dbReference>
<name>A0ABS5LB31_9BACI</name>
<sequence>MRNKHDMFLEFQQRHMTPKKLQELEGSQGLPILLYTESGEPFEGIVINGDDDFFSSPFFILKSIDEIQHCATLTSLKPLSIDGCKVELPDCVYSLKTTSHCITVDLNDFCGIQVLSSKLVNRQLPFINPK</sequence>
<protein>
    <recommendedName>
        <fullName evidence="3">Spore coat protein</fullName>
    </recommendedName>
</protein>
<gene>
    <name evidence="1" type="ORF">J9317_03525</name>
</gene>
<accession>A0ABS5LB31</accession>
<dbReference type="EMBL" id="JAGVRK010000001">
    <property type="protein sequence ID" value="MBS2967844.1"/>
    <property type="molecule type" value="Genomic_DNA"/>
</dbReference>
<evidence type="ECO:0008006" key="3">
    <source>
        <dbReference type="Google" id="ProtNLM"/>
    </source>
</evidence>
<comment type="caution">
    <text evidence="1">The sequence shown here is derived from an EMBL/GenBank/DDBJ whole genome shotgun (WGS) entry which is preliminary data.</text>
</comment>
<dbReference type="Pfam" id="PF10612">
    <property type="entry name" value="Spore-coat_CotZ"/>
    <property type="match status" value="1"/>
</dbReference>
<organism evidence="1 2">
    <name type="scientific">Metabacillus flavus</name>
    <dbReference type="NCBI Taxonomy" id="2823519"/>
    <lineage>
        <taxon>Bacteria</taxon>
        <taxon>Bacillati</taxon>
        <taxon>Bacillota</taxon>
        <taxon>Bacilli</taxon>
        <taxon>Bacillales</taxon>
        <taxon>Bacillaceae</taxon>
        <taxon>Metabacillus</taxon>
    </lineage>
</organism>
<evidence type="ECO:0000313" key="1">
    <source>
        <dbReference type="EMBL" id="MBS2967844.1"/>
    </source>
</evidence>
<dbReference type="Proteomes" id="UP000682403">
    <property type="component" value="Unassembled WGS sequence"/>
</dbReference>
<proteinExistence type="predicted"/>
<dbReference type="RefSeq" id="WP_211556506.1">
    <property type="nucleotide sequence ID" value="NZ_JAGVRK010000001.1"/>
</dbReference>
<keyword evidence="2" id="KW-1185">Reference proteome</keyword>